<gene>
    <name evidence="6" type="ORF">Ae201684_014154</name>
</gene>
<evidence type="ECO:0000259" key="5">
    <source>
        <dbReference type="PROSITE" id="PS50178"/>
    </source>
</evidence>
<dbReference type="InterPro" id="IPR023393">
    <property type="entry name" value="START-like_dom_sf"/>
</dbReference>
<keyword evidence="2 4" id="KW-0863">Zinc-finger</keyword>
<evidence type="ECO:0000256" key="4">
    <source>
        <dbReference type="PROSITE-ProRule" id="PRU00091"/>
    </source>
</evidence>
<sequence>MISSQYSSIYCSLSPVLGRSFSMASQEAQAEFQPLVLDKVRLYNVTLPTLENSHLYQCLNWSIAATPFPGFIAKRRDFCFMEHQEVIEMEGRRAYVRAMQSIQLAGVPDLDETYGIVRADVLHNGFIFIETDRPNILELISLYHNRPNGQVRGALGDILLGIAVKGHYRTIEDTERVIRAYQLSRLTLFDQFSLPPLHLRTKCELCFKTFGNSQKSHCRHCTRIICPRQCSTEWNLVKAGLKIRVRICVACSNHVGRLPASEFSTPRDPSESIISLSFADDFSSHYESEMQRKRSSLNSKMTLSSFQNLHLAAFSPSPELESRRSTTKTQLYEEHRLLCLNVITTEAMFTSGLCTKGEEMGRYNHFQIGAHAIVLRWPSLMALPQWSDSIKLFFRPLICPCARPSVDVERSPRS</sequence>
<dbReference type="GO" id="GO:0008270">
    <property type="term" value="F:zinc ion binding"/>
    <property type="evidence" value="ECO:0007669"/>
    <property type="project" value="UniProtKB-KW"/>
</dbReference>
<keyword evidence="7" id="KW-1185">Reference proteome</keyword>
<evidence type="ECO:0000256" key="2">
    <source>
        <dbReference type="ARBA" id="ARBA00022771"/>
    </source>
</evidence>
<dbReference type="InterPro" id="IPR052727">
    <property type="entry name" value="Rab4/Rab5_effector"/>
</dbReference>
<dbReference type="InterPro" id="IPR017455">
    <property type="entry name" value="Znf_FYVE-rel"/>
</dbReference>
<dbReference type="Pfam" id="PF01363">
    <property type="entry name" value="FYVE"/>
    <property type="match status" value="1"/>
</dbReference>
<dbReference type="EMBL" id="VJMJ01000186">
    <property type="protein sequence ID" value="KAF0727890.1"/>
    <property type="molecule type" value="Genomic_DNA"/>
</dbReference>
<dbReference type="Gene3D" id="3.30.530.20">
    <property type="match status" value="1"/>
</dbReference>
<dbReference type="InterPro" id="IPR013083">
    <property type="entry name" value="Znf_RING/FYVE/PHD"/>
</dbReference>
<dbReference type="VEuPathDB" id="FungiDB:AeMF1_015180"/>
<evidence type="ECO:0000313" key="7">
    <source>
        <dbReference type="Proteomes" id="UP000481153"/>
    </source>
</evidence>
<evidence type="ECO:0000313" key="6">
    <source>
        <dbReference type="EMBL" id="KAF0727890.1"/>
    </source>
</evidence>
<dbReference type="PANTHER" id="PTHR13510">
    <property type="entry name" value="FYVE-FINGER-CONTAINING RAB5 EFFECTOR PROTEIN RABENOSYN-5-RELATED"/>
    <property type="match status" value="1"/>
</dbReference>
<dbReference type="Gene3D" id="3.30.40.10">
    <property type="entry name" value="Zinc/RING finger domain, C3HC4 (zinc finger)"/>
    <property type="match status" value="1"/>
</dbReference>
<dbReference type="PANTHER" id="PTHR13510:SF44">
    <property type="entry name" value="RABENOSYN-5"/>
    <property type="match status" value="1"/>
</dbReference>
<reference evidence="6 7" key="1">
    <citation type="submission" date="2019-07" db="EMBL/GenBank/DDBJ databases">
        <title>Genomics analysis of Aphanomyces spp. identifies a new class of oomycete effector associated with host adaptation.</title>
        <authorList>
            <person name="Gaulin E."/>
        </authorList>
    </citation>
    <scope>NUCLEOTIDE SEQUENCE [LARGE SCALE GENOMIC DNA]</scope>
    <source>
        <strain evidence="6 7">ATCC 201684</strain>
    </source>
</reference>
<keyword evidence="1" id="KW-0479">Metal-binding</keyword>
<dbReference type="SUPFAM" id="SSF55961">
    <property type="entry name" value="Bet v1-like"/>
    <property type="match status" value="1"/>
</dbReference>
<feature type="domain" description="FYVE-type" evidence="5">
    <location>
        <begin position="201"/>
        <end position="256"/>
    </location>
</feature>
<protein>
    <recommendedName>
        <fullName evidence="5">FYVE-type domain-containing protein</fullName>
    </recommendedName>
</protein>
<dbReference type="Proteomes" id="UP000481153">
    <property type="component" value="Unassembled WGS sequence"/>
</dbReference>
<name>A0A6G0WKS4_9STRA</name>
<dbReference type="InterPro" id="IPR000306">
    <property type="entry name" value="Znf_FYVE"/>
</dbReference>
<proteinExistence type="predicted"/>
<dbReference type="PROSITE" id="PS50178">
    <property type="entry name" value="ZF_FYVE"/>
    <property type="match status" value="1"/>
</dbReference>
<dbReference type="InterPro" id="IPR011011">
    <property type="entry name" value="Znf_FYVE_PHD"/>
</dbReference>
<organism evidence="6 7">
    <name type="scientific">Aphanomyces euteiches</name>
    <dbReference type="NCBI Taxonomy" id="100861"/>
    <lineage>
        <taxon>Eukaryota</taxon>
        <taxon>Sar</taxon>
        <taxon>Stramenopiles</taxon>
        <taxon>Oomycota</taxon>
        <taxon>Saprolegniomycetes</taxon>
        <taxon>Saprolegniales</taxon>
        <taxon>Verrucalvaceae</taxon>
        <taxon>Aphanomyces</taxon>
    </lineage>
</organism>
<evidence type="ECO:0000256" key="1">
    <source>
        <dbReference type="ARBA" id="ARBA00022723"/>
    </source>
</evidence>
<dbReference type="SUPFAM" id="SSF57903">
    <property type="entry name" value="FYVE/PHD zinc finger"/>
    <property type="match status" value="1"/>
</dbReference>
<comment type="caution">
    <text evidence="6">The sequence shown here is derived from an EMBL/GenBank/DDBJ whole genome shotgun (WGS) entry which is preliminary data.</text>
</comment>
<accession>A0A6G0WKS4</accession>
<evidence type="ECO:0000256" key="3">
    <source>
        <dbReference type="ARBA" id="ARBA00022833"/>
    </source>
</evidence>
<dbReference type="AlphaFoldDB" id="A0A6G0WKS4"/>
<keyword evidence="3" id="KW-0862">Zinc</keyword>